<keyword evidence="2" id="KW-1185">Reference proteome</keyword>
<gene>
    <name evidence="1" type="ORF">CI15_00620</name>
</gene>
<dbReference type="Proteomes" id="UP000075613">
    <property type="component" value="Unassembled WGS sequence"/>
</dbReference>
<evidence type="ECO:0008006" key="3">
    <source>
        <dbReference type="Google" id="ProtNLM"/>
    </source>
</evidence>
<dbReference type="STRING" id="1399968.CI15_00620"/>
<organism evidence="1 2">
    <name type="scientific">Paraburkholderia monticola</name>
    <dbReference type="NCBI Taxonomy" id="1399968"/>
    <lineage>
        <taxon>Bacteria</taxon>
        <taxon>Pseudomonadati</taxon>
        <taxon>Pseudomonadota</taxon>
        <taxon>Betaproteobacteria</taxon>
        <taxon>Burkholderiales</taxon>
        <taxon>Burkholderiaceae</taxon>
        <taxon>Paraburkholderia</taxon>
    </lineage>
</organism>
<name>A0A149Q1C2_9BURK</name>
<proteinExistence type="predicted"/>
<evidence type="ECO:0000313" key="1">
    <source>
        <dbReference type="EMBL" id="KXU91130.1"/>
    </source>
</evidence>
<reference evidence="1 2" key="1">
    <citation type="journal article" date="2015" name="Int. J. Syst. Evol. Microbiol.">
        <title>Burkholderia monticola sp. nov., isolated from mountain soil.</title>
        <authorList>
            <person name="Baek I."/>
            <person name="Seo B."/>
            <person name="Lee I."/>
            <person name="Yi H."/>
            <person name="Chun J."/>
        </authorList>
    </citation>
    <scope>NUCLEOTIDE SEQUENCE [LARGE SCALE GENOMIC DNA]</scope>
    <source>
        <strain evidence="1 2">JC2948</strain>
    </source>
</reference>
<dbReference type="InterPro" id="IPR036866">
    <property type="entry name" value="RibonucZ/Hydroxyglut_hydro"/>
</dbReference>
<accession>A0A149Q1C2</accession>
<dbReference type="OrthoDB" id="9768813at2"/>
<protein>
    <recommendedName>
        <fullName evidence="3">Metallohydrolase</fullName>
    </recommendedName>
</protein>
<dbReference type="AlphaFoldDB" id="A0A149Q1C2"/>
<dbReference type="RefSeq" id="WP_062123152.1">
    <property type="nucleotide sequence ID" value="NZ_LRBG01000001.1"/>
</dbReference>
<dbReference type="Gene3D" id="3.60.15.10">
    <property type="entry name" value="Ribonuclease Z/Hydroxyacylglutathione hydrolase-like"/>
    <property type="match status" value="1"/>
</dbReference>
<comment type="caution">
    <text evidence="1">The sequence shown here is derived from an EMBL/GenBank/DDBJ whole genome shotgun (WGS) entry which is preliminary data.</text>
</comment>
<dbReference type="SUPFAM" id="SSF56281">
    <property type="entry name" value="Metallo-hydrolase/oxidoreductase"/>
    <property type="match status" value="1"/>
</dbReference>
<dbReference type="EMBL" id="LRBG01000001">
    <property type="protein sequence ID" value="KXU91130.1"/>
    <property type="molecule type" value="Genomic_DNA"/>
</dbReference>
<sequence>MTTTHFVKFYGVANGDTAQVILDNGRRVLFDFCHRGNAEDLDTPEIDLKATLKKELKDADRDYFDVVAFTHADLDHIQGSTEFFELQHAKIYHGAGRIKIKDLWVPAAMLLEEADNDHQKEEYVLLRQEARHRLLNGQGILVFSKPEALREWLEPKLKERGERPDARDHLFVDAGTLVPGFSLASDNVEFFCHSPFIKHCDDGSDVIRNSASLVFNVRFDADGQRYDFLQVGDSCAEDLEDIVRTTLYHKRGDRLGWNLFNISHHCSYLALTEDGKKGESETEPKELVKYLLRQGKPDAYIVSSSKPTPDVKESYTQIQPPHIQARKAYERYLREVRGRKFVVTMEEPNARKPEPLVFEIGRSGVSWKKTTSIGAPALVLSSPPRAGACD</sequence>
<evidence type="ECO:0000313" key="2">
    <source>
        <dbReference type="Proteomes" id="UP000075613"/>
    </source>
</evidence>